<dbReference type="EMBL" id="BFAD01000005">
    <property type="protein sequence ID" value="GBE83521.1"/>
    <property type="molecule type" value="Genomic_DNA"/>
</dbReference>
<evidence type="ECO:0008006" key="3">
    <source>
        <dbReference type="Google" id="ProtNLM"/>
    </source>
</evidence>
<reference evidence="1 2" key="1">
    <citation type="journal article" date="2018" name="Sci. Rep.">
        <title>Genome sequence of the cauliflower mushroom Sparassis crispa (Hanabiratake) and its association with beneficial usage.</title>
        <authorList>
            <person name="Kiyama R."/>
            <person name="Furutani Y."/>
            <person name="Kawaguchi K."/>
            <person name="Nakanishi T."/>
        </authorList>
    </citation>
    <scope>NUCLEOTIDE SEQUENCE [LARGE SCALE GENOMIC DNA]</scope>
</reference>
<sequence>MFQVASRPAPFAPEMLSLPAHHQHVPPSLQLPRTLARPSFNEVSRQTIASLEPELANVPFEYIRNHLAGQANEMLAALKLLSIPSSLPRSRLPPIIDVPVRPTSHSPSSSAFPTHILAISSSKSASSPNTPTAASFAQYTSTPATAPLYPTHALVLATHCTLLPALPPSHPSNRTATMSLPLVPLTVPSAETFPVLHAYLHTKRTDTLLGALLPSLASVLPPAPAASGSKGRAPYVSQFSSDSLLCLAQALASSASAHAGPQGALAGLMNHAKRVNALWRNVCALGVFDAELWAVMDIAWEVVLAALTRVAERERV</sequence>
<dbReference type="InParanoid" id="A0A401GMQ2"/>
<gene>
    <name evidence="1" type="ORF">SCP_0505750</name>
</gene>
<accession>A0A401GMQ2</accession>
<protein>
    <recommendedName>
        <fullName evidence="3">Clp1-like protein</fullName>
    </recommendedName>
</protein>
<dbReference type="Proteomes" id="UP000287166">
    <property type="component" value="Unassembled WGS sequence"/>
</dbReference>
<proteinExistence type="predicted"/>
<name>A0A401GMQ2_9APHY</name>
<dbReference type="OrthoDB" id="2523383at2759"/>
<evidence type="ECO:0000313" key="2">
    <source>
        <dbReference type="Proteomes" id="UP000287166"/>
    </source>
</evidence>
<keyword evidence="2" id="KW-1185">Reference proteome</keyword>
<comment type="caution">
    <text evidence="1">The sequence shown here is derived from an EMBL/GenBank/DDBJ whole genome shotgun (WGS) entry which is preliminary data.</text>
</comment>
<dbReference type="RefSeq" id="XP_027614434.1">
    <property type="nucleotide sequence ID" value="XM_027758633.1"/>
</dbReference>
<dbReference type="GeneID" id="38780438"/>
<dbReference type="AlphaFoldDB" id="A0A401GMQ2"/>
<organism evidence="1 2">
    <name type="scientific">Sparassis crispa</name>
    <dbReference type="NCBI Taxonomy" id="139825"/>
    <lineage>
        <taxon>Eukaryota</taxon>
        <taxon>Fungi</taxon>
        <taxon>Dikarya</taxon>
        <taxon>Basidiomycota</taxon>
        <taxon>Agaricomycotina</taxon>
        <taxon>Agaricomycetes</taxon>
        <taxon>Polyporales</taxon>
        <taxon>Sparassidaceae</taxon>
        <taxon>Sparassis</taxon>
    </lineage>
</organism>
<evidence type="ECO:0000313" key="1">
    <source>
        <dbReference type="EMBL" id="GBE83521.1"/>
    </source>
</evidence>